<protein>
    <submittedName>
        <fullName evidence="1">Uncharacterized protein</fullName>
    </submittedName>
</protein>
<evidence type="ECO:0000313" key="2">
    <source>
        <dbReference type="Proteomes" id="UP000627292"/>
    </source>
</evidence>
<organism evidence="1 2">
    <name type="scientific">Filimonas zeae</name>
    <dbReference type="NCBI Taxonomy" id="1737353"/>
    <lineage>
        <taxon>Bacteria</taxon>
        <taxon>Pseudomonadati</taxon>
        <taxon>Bacteroidota</taxon>
        <taxon>Chitinophagia</taxon>
        <taxon>Chitinophagales</taxon>
        <taxon>Chitinophagaceae</taxon>
        <taxon>Filimonas</taxon>
    </lineage>
</organism>
<name>A0A917J1T0_9BACT</name>
<dbReference type="SUPFAM" id="SSF52058">
    <property type="entry name" value="L domain-like"/>
    <property type="match status" value="1"/>
</dbReference>
<dbReference type="RefSeq" id="WP_188956665.1">
    <property type="nucleotide sequence ID" value="NZ_BMIB01000004.1"/>
</dbReference>
<reference evidence="1" key="2">
    <citation type="submission" date="2020-09" db="EMBL/GenBank/DDBJ databases">
        <authorList>
            <person name="Sun Q."/>
            <person name="Zhou Y."/>
        </authorList>
    </citation>
    <scope>NUCLEOTIDE SEQUENCE</scope>
    <source>
        <strain evidence="1">CGMCC 1.15290</strain>
    </source>
</reference>
<dbReference type="InterPro" id="IPR032675">
    <property type="entry name" value="LRR_dom_sf"/>
</dbReference>
<dbReference type="EMBL" id="BMIB01000004">
    <property type="protein sequence ID" value="GGH78073.1"/>
    <property type="molecule type" value="Genomic_DNA"/>
</dbReference>
<reference evidence="1" key="1">
    <citation type="journal article" date="2014" name="Int. J. Syst. Evol. Microbiol.">
        <title>Complete genome sequence of Corynebacterium casei LMG S-19264T (=DSM 44701T), isolated from a smear-ripened cheese.</title>
        <authorList>
            <consortium name="US DOE Joint Genome Institute (JGI-PGF)"/>
            <person name="Walter F."/>
            <person name="Albersmeier A."/>
            <person name="Kalinowski J."/>
            <person name="Ruckert C."/>
        </authorList>
    </citation>
    <scope>NUCLEOTIDE SEQUENCE</scope>
    <source>
        <strain evidence="1">CGMCC 1.15290</strain>
    </source>
</reference>
<evidence type="ECO:0000313" key="1">
    <source>
        <dbReference type="EMBL" id="GGH78073.1"/>
    </source>
</evidence>
<proteinExistence type="predicted"/>
<sequence length="434" mass="47142">MVVKFKERLLRYGGDMVFVVNGTSLLAGALQLVSVAGMPFSITVDPGDGTGKFVFQSVASVLRLYNVGNLNINPGMGYYQCPVWATGNLQNRVVRISCSNWSAIVTLNISGLYLSKPQKYSAPFHQMNRLRNIYLSQAPPYAQITEFDTGVLSLPSFTGLAVVGQFFTPDSRFYGNVPSDVLNPKLTSLVWNGVGTGNSATGKNKPFAATGFSAINPASLPALQELGIEYSYVAGYDDSEAGEGAYPDVWNTFPDLRRFSLNLALFTRMPAKLNNLPVTLQSLNLVYLRYVKEWTDLSNLINLTGIVLTGCPQFTSDIPAWMSSLKKLKVLSLGSIGTLANTTDTNWQNNFYTNLYSFVVANAPVTGNSASPFRNMTIRTRQADDSVTNMQLVAGVEQAPAGFVQGVSNGVPANAAECIYVLKQQYGHTISYPA</sequence>
<comment type="caution">
    <text evidence="1">The sequence shown here is derived from an EMBL/GenBank/DDBJ whole genome shotgun (WGS) entry which is preliminary data.</text>
</comment>
<dbReference type="Gene3D" id="3.80.10.10">
    <property type="entry name" value="Ribonuclease Inhibitor"/>
    <property type="match status" value="1"/>
</dbReference>
<dbReference type="Proteomes" id="UP000627292">
    <property type="component" value="Unassembled WGS sequence"/>
</dbReference>
<gene>
    <name evidence="1" type="ORF">GCM10011379_45390</name>
</gene>
<accession>A0A917J1T0</accession>
<keyword evidence="2" id="KW-1185">Reference proteome</keyword>
<dbReference type="AlphaFoldDB" id="A0A917J1T0"/>